<dbReference type="EMBL" id="CP182909">
    <property type="protein sequence ID" value="XPM62365.1"/>
    <property type="molecule type" value="Genomic_DNA"/>
</dbReference>
<proteinExistence type="predicted"/>
<gene>
    <name evidence="1" type="ORF">BH720_021735</name>
</gene>
<organism evidence="1 2">
    <name type="scientific">Desertifilum tharense IPPAS B-1220</name>
    <dbReference type="NCBI Taxonomy" id="1781255"/>
    <lineage>
        <taxon>Bacteria</taxon>
        <taxon>Bacillati</taxon>
        <taxon>Cyanobacteriota</taxon>
        <taxon>Cyanophyceae</taxon>
        <taxon>Desertifilales</taxon>
        <taxon>Desertifilaceae</taxon>
        <taxon>Desertifilum</taxon>
    </lineage>
</organism>
<dbReference type="Proteomes" id="UP000095472">
    <property type="component" value="Chromosome"/>
</dbReference>
<evidence type="ECO:0000313" key="2">
    <source>
        <dbReference type="Proteomes" id="UP000095472"/>
    </source>
</evidence>
<name>A0ACD5GNH7_9CYAN</name>
<evidence type="ECO:0000313" key="1">
    <source>
        <dbReference type="EMBL" id="XPM62365.1"/>
    </source>
</evidence>
<accession>A0ACD5GNH7</accession>
<keyword evidence="2" id="KW-1185">Reference proteome</keyword>
<sequence length="78" mass="8773">MDQVGTPHLFSWYSEVLSASLSAECKVLSAELKPSESHPLSSSLCPNLTKYSYNNFFSTRNSELGTHFRLARDGDRPY</sequence>
<protein>
    <submittedName>
        <fullName evidence="1">Uncharacterized protein</fullName>
    </submittedName>
</protein>
<reference evidence="1 2" key="1">
    <citation type="journal article" date="2016" name="Genome Announc.">
        <title>Draft Genome Sequence of the Thermotolerant Cyanobacterium Desertifilum sp. IPPAS B-1220.</title>
        <authorList>
            <person name="Mironov K.S."/>
            <person name="Sinetova M.A."/>
            <person name="Bolatkhan K."/>
            <person name="Zayadan B.K."/>
            <person name="Ustinova V.V."/>
            <person name="Kupriyanova E.V."/>
            <person name="Skrypnik A.N."/>
            <person name="Gogoleva N.E."/>
            <person name="Gogolev Y.V."/>
            <person name="Los D.A."/>
        </authorList>
    </citation>
    <scope>NUCLEOTIDE SEQUENCE [LARGE SCALE GENOMIC DNA]</scope>
    <source>
        <strain evidence="1 2">IPPAS B-1220</strain>
    </source>
</reference>